<gene>
    <name evidence="5" type="primary">KEX1</name>
    <name evidence="5" type="ORF">HK103_000811</name>
</gene>
<name>A0AAD5Y5D4_9FUNG</name>
<evidence type="ECO:0000256" key="3">
    <source>
        <dbReference type="ARBA" id="ARBA00023180"/>
    </source>
</evidence>
<evidence type="ECO:0000256" key="4">
    <source>
        <dbReference type="SAM" id="Phobius"/>
    </source>
</evidence>
<sequence length="391" mass="44166">MKVESLPKLDQKILDKLDLYSGFIKAFDNDYFHILSANKNSKKYPAYLVYAQKHGLIKSPDLAIAQNYLDLCKKDLKINPYLISSQHCEKIMDIIMEASVKDGLFCLNKYDIRLRDHGLNEGCGMSWPPGVYDMAKYLSLHDTQKNLHVDKHQYGGLSECSGAVYSHLGNQGMESSAKLFPDLLSQVEVIMFVGDKDLICNIIGIKNMITYMEWGGAKGFTTEPEEWKLDDEMVGTITKDRNLSLYTVFDGSHMTAFDQPEATLDMIRRVLKINSTIPEDTQVNTIENNEPAKVISTVSLPVTTVEEVQPTKVDKIVASIEPEQWPEAEAPPASSDPPISFLTGLYVMFALFGVVVGAVYVMKIIRKRRPPQWGAVPEEEDLEMEERRRIE</sequence>
<proteinExistence type="inferred from homology"/>
<dbReference type="Pfam" id="PF00450">
    <property type="entry name" value="Peptidase_S10"/>
    <property type="match status" value="1"/>
</dbReference>
<feature type="transmembrane region" description="Helical" evidence="4">
    <location>
        <begin position="341"/>
        <end position="362"/>
    </location>
</feature>
<comment type="similarity">
    <text evidence="1">Belongs to the peptidase S10 family.</text>
</comment>
<keyword evidence="5" id="KW-0378">Hydrolase</keyword>
<dbReference type="InterPro" id="IPR029058">
    <property type="entry name" value="AB_hydrolase_fold"/>
</dbReference>
<keyword evidence="4" id="KW-1133">Transmembrane helix</keyword>
<keyword evidence="2" id="KW-0121">Carboxypeptidase</keyword>
<dbReference type="Proteomes" id="UP001210925">
    <property type="component" value="Unassembled WGS sequence"/>
</dbReference>
<dbReference type="AlphaFoldDB" id="A0AAD5Y5D4"/>
<dbReference type="EMBL" id="JADGKB010000116">
    <property type="protein sequence ID" value="KAJ3253223.1"/>
    <property type="molecule type" value="Genomic_DNA"/>
</dbReference>
<evidence type="ECO:0000256" key="2">
    <source>
        <dbReference type="ARBA" id="ARBA00022645"/>
    </source>
</evidence>
<comment type="caution">
    <text evidence="5">The sequence shown here is derived from an EMBL/GenBank/DDBJ whole genome shotgun (WGS) entry which is preliminary data.</text>
</comment>
<evidence type="ECO:0000313" key="5">
    <source>
        <dbReference type="EMBL" id="KAJ3253223.1"/>
    </source>
</evidence>
<dbReference type="Gene3D" id="3.40.50.1820">
    <property type="entry name" value="alpha/beta hydrolase"/>
    <property type="match status" value="1"/>
</dbReference>
<organism evidence="5 6">
    <name type="scientific">Boothiomyces macroporosus</name>
    <dbReference type="NCBI Taxonomy" id="261099"/>
    <lineage>
        <taxon>Eukaryota</taxon>
        <taxon>Fungi</taxon>
        <taxon>Fungi incertae sedis</taxon>
        <taxon>Chytridiomycota</taxon>
        <taxon>Chytridiomycota incertae sedis</taxon>
        <taxon>Chytridiomycetes</taxon>
        <taxon>Rhizophydiales</taxon>
        <taxon>Terramycetaceae</taxon>
        <taxon>Boothiomyces</taxon>
    </lineage>
</organism>
<keyword evidence="3" id="KW-0325">Glycoprotein</keyword>
<accession>A0AAD5Y5D4</accession>
<evidence type="ECO:0000256" key="1">
    <source>
        <dbReference type="ARBA" id="ARBA00009431"/>
    </source>
</evidence>
<evidence type="ECO:0000313" key="6">
    <source>
        <dbReference type="Proteomes" id="UP001210925"/>
    </source>
</evidence>
<protein>
    <submittedName>
        <fullName evidence="5">Cell death protease</fullName>
    </submittedName>
</protein>
<keyword evidence="4" id="KW-0472">Membrane</keyword>
<keyword evidence="4" id="KW-0812">Transmembrane</keyword>
<dbReference type="GO" id="GO:0006508">
    <property type="term" value="P:proteolysis"/>
    <property type="evidence" value="ECO:0007669"/>
    <property type="project" value="UniProtKB-KW"/>
</dbReference>
<dbReference type="GO" id="GO:0004185">
    <property type="term" value="F:serine-type carboxypeptidase activity"/>
    <property type="evidence" value="ECO:0007669"/>
    <property type="project" value="InterPro"/>
</dbReference>
<dbReference type="SUPFAM" id="SSF53474">
    <property type="entry name" value="alpha/beta-Hydrolases"/>
    <property type="match status" value="1"/>
</dbReference>
<keyword evidence="6" id="KW-1185">Reference proteome</keyword>
<keyword evidence="5" id="KW-0645">Protease</keyword>
<reference evidence="5" key="1">
    <citation type="submission" date="2020-05" db="EMBL/GenBank/DDBJ databases">
        <title>Phylogenomic resolution of chytrid fungi.</title>
        <authorList>
            <person name="Stajich J.E."/>
            <person name="Amses K."/>
            <person name="Simmons R."/>
            <person name="Seto K."/>
            <person name="Myers J."/>
            <person name="Bonds A."/>
            <person name="Quandt C.A."/>
            <person name="Barry K."/>
            <person name="Liu P."/>
            <person name="Grigoriev I."/>
            <person name="Longcore J.E."/>
            <person name="James T.Y."/>
        </authorList>
    </citation>
    <scope>NUCLEOTIDE SEQUENCE</scope>
    <source>
        <strain evidence="5">PLAUS21</strain>
    </source>
</reference>
<dbReference type="InterPro" id="IPR001563">
    <property type="entry name" value="Peptidase_S10"/>
</dbReference>